<dbReference type="CDD" id="cd05374">
    <property type="entry name" value="17beta-HSD-like_SDR_c"/>
    <property type="match status" value="1"/>
</dbReference>
<keyword evidence="4" id="KW-1185">Reference proteome</keyword>
<proteinExistence type="inferred from homology"/>
<dbReference type="Pfam" id="PF00106">
    <property type="entry name" value="adh_short"/>
    <property type="match status" value="1"/>
</dbReference>
<dbReference type="RefSeq" id="WP_215794587.1">
    <property type="nucleotide sequence ID" value="NZ_JAHKKG010000015.1"/>
</dbReference>
<dbReference type="PROSITE" id="PS00061">
    <property type="entry name" value="ADH_SHORT"/>
    <property type="match status" value="1"/>
</dbReference>
<evidence type="ECO:0000313" key="4">
    <source>
        <dbReference type="Proteomes" id="UP001519654"/>
    </source>
</evidence>
<reference evidence="3 4" key="1">
    <citation type="submission" date="2021-06" db="EMBL/GenBank/DDBJ databases">
        <title>Actinoplanes lichenicola sp. nov., and Actinoplanes ovalisporus sp. nov., isolated from lichen in Thailand.</title>
        <authorList>
            <person name="Saeng-In P."/>
            <person name="Kanchanasin P."/>
            <person name="Yuki M."/>
            <person name="Kudo T."/>
            <person name="Ohkuma M."/>
            <person name="Phongsopitanun W."/>
            <person name="Tanasupawat S."/>
        </authorList>
    </citation>
    <scope>NUCLEOTIDE SEQUENCE [LARGE SCALE GENOMIC DNA]</scope>
    <source>
        <strain evidence="3 4">NBRC 110975</strain>
    </source>
</reference>
<evidence type="ECO:0000313" key="3">
    <source>
        <dbReference type="EMBL" id="MBU2669686.1"/>
    </source>
</evidence>
<evidence type="ECO:0000256" key="2">
    <source>
        <dbReference type="RuleBase" id="RU000363"/>
    </source>
</evidence>
<name>A0ABS5Z1W3_9ACTN</name>
<dbReference type="InterPro" id="IPR020904">
    <property type="entry name" value="Sc_DH/Rdtase_CS"/>
</dbReference>
<dbReference type="PRINTS" id="PR00081">
    <property type="entry name" value="GDHRDH"/>
</dbReference>
<sequence>MSERVVLVTGASSGFGRLTVEALARRGHTVFAGLRDIAGRNARAAAELTGFVAGQPGFDADRPGVVVGQPGEVVGRRDDGLPSDGGRLRVVEIDVTDQSSADRAVTEIMAAAGRIDVVVNNAGMIFPGPLEAFTAEEAQRQFDVNVLGALRVNRAALPHLRARGNGLLIQIGSVAGLVTTPFTGLYAASKAALESLTEAWRHELAPHGIESVIIDAASYPTNIGVNAAMPADLERLGVYAEAFGGFTNAIVERSASVGGDPREVADAVVKLIEGGDRPVRTVVAPPGQYEPLQALNRTSAETAERVGTAMGVATYMTH</sequence>
<comment type="similarity">
    <text evidence="1 2">Belongs to the short-chain dehydrogenases/reductases (SDR) family.</text>
</comment>
<dbReference type="PANTHER" id="PTHR43976:SF9">
    <property type="entry name" value="OXIDOREDUCTASE"/>
    <property type="match status" value="1"/>
</dbReference>
<comment type="caution">
    <text evidence="3">The sequence shown here is derived from an EMBL/GenBank/DDBJ whole genome shotgun (WGS) entry which is preliminary data.</text>
</comment>
<evidence type="ECO:0000256" key="1">
    <source>
        <dbReference type="ARBA" id="ARBA00006484"/>
    </source>
</evidence>
<dbReference type="PRINTS" id="PR00080">
    <property type="entry name" value="SDRFAMILY"/>
</dbReference>
<dbReference type="Proteomes" id="UP001519654">
    <property type="component" value="Unassembled WGS sequence"/>
</dbReference>
<dbReference type="InterPro" id="IPR051911">
    <property type="entry name" value="SDR_oxidoreductase"/>
</dbReference>
<dbReference type="EMBL" id="JAHKKG010000015">
    <property type="protein sequence ID" value="MBU2669686.1"/>
    <property type="molecule type" value="Genomic_DNA"/>
</dbReference>
<dbReference type="Gene3D" id="3.40.50.720">
    <property type="entry name" value="NAD(P)-binding Rossmann-like Domain"/>
    <property type="match status" value="1"/>
</dbReference>
<dbReference type="InterPro" id="IPR002347">
    <property type="entry name" value="SDR_fam"/>
</dbReference>
<accession>A0ABS5Z1W3</accession>
<dbReference type="InterPro" id="IPR036291">
    <property type="entry name" value="NAD(P)-bd_dom_sf"/>
</dbReference>
<dbReference type="PANTHER" id="PTHR43976">
    <property type="entry name" value="SHORT CHAIN DEHYDROGENASE"/>
    <property type="match status" value="1"/>
</dbReference>
<dbReference type="SUPFAM" id="SSF51735">
    <property type="entry name" value="NAD(P)-binding Rossmann-fold domains"/>
    <property type="match status" value="1"/>
</dbReference>
<protein>
    <submittedName>
        <fullName evidence="3">SDR family oxidoreductase</fullName>
    </submittedName>
</protein>
<organism evidence="3 4">
    <name type="scientific">Paractinoplanes bogorensis</name>
    <dbReference type="NCBI Taxonomy" id="1610840"/>
    <lineage>
        <taxon>Bacteria</taxon>
        <taxon>Bacillati</taxon>
        <taxon>Actinomycetota</taxon>
        <taxon>Actinomycetes</taxon>
        <taxon>Micromonosporales</taxon>
        <taxon>Micromonosporaceae</taxon>
        <taxon>Paractinoplanes</taxon>
    </lineage>
</organism>
<gene>
    <name evidence="3" type="ORF">KOI35_39875</name>
</gene>